<evidence type="ECO:0000313" key="4">
    <source>
        <dbReference type="Proteomes" id="UP000265515"/>
    </source>
</evidence>
<evidence type="ECO:0000256" key="1">
    <source>
        <dbReference type="SAM" id="MobiDB-lite"/>
    </source>
</evidence>
<dbReference type="AlphaFoldDB" id="A0A388LY58"/>
<evidence type="ECO:0000259" key="2">
    <source>
        <dbReference type="Pfam" id="PF25273"/>
    </source>
</evidence>
<feature type="domain" description="DUF7869" evidence="2">
    <location>
        <begin position="616"/>
        <end position="809"/>
    </location>
</feature>
<feature type="region of interest" description="Disordered" evidence="1">
    <location>
        <begin position="833"/>
        <end position="853"/>
    </location>
</feature>
<gene>
    <name evidence="3" type="ORF">CBR_g44941</name>
</gene>
<dbReference type="Gramene" id="GBG87205">
    <property type="protein sequence ID" value="GBG87205"/>
    <property type="gene ID" value="CBR_g44941"/>
</dbReference>
<proteinExistence type="predicted"/>
<dbReference type="PANTHER" id="PTHR33153:SF3">
    <property type="entry name" value="TRAFFICKING PROTEIN PARTICLE COMPLEX SUBUNIT 11 DOMAIN-CONTAINING PROTEIN"/>
    <property type="match status" value="1"/>
</dbReference>
<dbReference type="InterPro" id="IPR057191">
    <property type="entry name" value="DUF7869"/>
</dbReference>
<evidence type="ECO:0000313" key="3">
    <source>
        <dbReference type="EMBL" id="GBG87205.1"/>
    </source>
</evidence>
<feature type="compositionally biased region" description="Basic and acidic residues" evidence="1">
    <location>
        <begin position="277"/>
        <end position="289"/>
    </location>
</feature>
<keyword evidence="4" id="KW-1185">Reference proteome</keyword>
<dbReference type="PANTHER" id="PTHR33153">
    <property type="entry name" value="MYND-TYPE DOMAIN-CONTAINING PROTEIN"/>
    <property type="match status" value="1"/>
</dbReference>
<sequence>MVMFIIQDVARDLNTSVNEDLIRAPEDGWMARRLFDPSVRRGKVKFESPDVVSYVAKAVEVANWLIKKRTIKLGLRGVEYPVLVKPWMTKPELKELRLREAETNFWIIALRVPLDAICYLPSAVQGLIRGVKFMHPPEADRCKPRLMNIKIDMEPQARFRVEDTLTIESPKGELWTVESATPFSDWCRKCRWSPERCVVRHRQTVTGNNVVRRLRLEDILNGGTQVASIGVSTASGASSFVHPLPVSDEDDNPYDFLLSQTTIAEFEREQLLRDQVQREQVSTDRRSDVDDATVGGLAVPPQPSSFGRQGKRRYTYHTRKRGSNESDATYERRCSLEECEAVLKKTCCKFYGCLSKMKAVEVQKCRREFRSVRGKDIRKWWISKLRSFTSLVQRKPKVKPIVEMHPVCVTAWCLMLGCGRNTYKRHNDDLGEGVVDAGHANEGRPRTTTQYALTWSAFEDIILDESDPMPDQMETGPDFEIRNRIRLPSVYASKKDVYRSIERRLDKLGVSCSSYQVFLWRDFFWHVRLARVTDHARCNECIKNTILIEGALSGPRRELVAAQRSHLDLQKAHRKLYDRWSSESQLHKDQSLCIIIDGMDQAKTTIPHASRRHLSKDMANNMMMKTNLTGIITHGRNPSLIVHTWFPYLSHGSNSVVTSIAKVLRDVQAREGKLPSVPRVQDDNCGGQNKNRFVFAFLAMLVKFRIFDEILMGFMIVGHTHTDIDAKFSLFARKLNGSDAYTMEELFAVLQMSCQEQVECTQLAEIVHWKTAISPYLDNLISGHATPHLFRFYMEGDNPAMVYKAHCTDKNWGPDKGPVYWFKRGADKKWAGPAWGFEPRRESPNPTSGDFTNDKAGLRVLVKTWKDAMNEWETQTIEERQLKTDRLRYWTDRLAKFDNIKVEETGTVSLSYSFWPSPRPSKPSADSAVPCVVPQPLRKPCFVGHRKDAPKPEFDPCKVVEIDNFVVLRAPDDDVQEGCTFWVARVIKKETTRIFVEYWRPCGREQEVSMLYEDAWNKTWRVETELEPGWQDLRSVAWAWTSGIRSKTGMKIRKGDALKTLACRRSHTCPYMHKKKGGEEIEYTLHKDRVGSGKQLCTGVETTQSASHSLTILPTTNRRIQLILHARTVGISMHDDFRRRSRIVVGVSICR</sequence>
<reference evidence="3 4" key="1">
    <citation type="journal article" date="2018" name="Cell">
        <title>The Chara Genome: Secondary Complexity and Implications for Plant Terrestrialization.</title>
        <authorList>
            <person name="Nishiyama T."/>
            <person name="Sakayama H."/>
            <person name="Vries J.D."/>
            <person name="Buschmann H."/>
            <person name="Saint-Marcoux D."/>
            <person name="Ullrich K.K."/>
            <person name="Haas F.B."/>
            <person name="Vanderstraeten L."/>
            <person name="Becker D."/>
            <person name="Lang D."/>
            <person name="Vosolsobe S."/>
            <person name="Rombauts S."/>
            <person name="Wilhelmsson P.K.I."/>
            <person name="Janitza P."/>
            <person name="Kern R."/>
            <person name="Heyl A."/>
            <person name="Rumpler F."/>
            <person name="Villalobos L.I.A.C."/>
            <person name="Clay J.M."/>
            <person name="Skokan R."/>
            <person name="Toyoda A."/>
            <person name="Suzuki Y."/>
            <person name="Kagoshima H."/>
            <person name="Schijlen E."/>
            <person name="Tajeshwar N."/>
            <person name="Catarino B."/>
            <person name="Hetherington A.J."/>
            <person name="Saltykova A."/>
            <person name="Bonnot C."/>
            <person name="Breuninger H."/>
            <person name="Symeonidi A."/>
            <person name="Radhakrishnan G.V."/>
            <person name="Van Nieuwerburgh F."/>
            <person name="Deforce D."/>
            <person name="Chang C."/>
            <person name="Karol K.G."/>
            <person name="Hedrich R."/>
            <person name="Ulvskov P."/>
            <person name="Glockner G."/>
            <person name="Delwiche C.F."/>
            <person name="Petrasek J."/>
            <person name="Van de Peer Y."/>
            <person name="Friml J."/>
            <person name="Beilby M."/>
            <person name="Dolan L."/>
            <person name="Kohara Y."/>
            <person name="Sugano S."/>
            <person name="Fujiyama A."/>
            <person name="Delaux P.-M."/>
            <person name="Quint M."/>
            <person name="TheiBen G."/>
            <person name="Hagemann M."/>
            <person name="Harholt J."/>
            <person name="Dunand C."/>
            <person name="Zachgo S."/>
            <person name="Langdale J."/>
            <person name="Maumus F."/>
            <person name="Straeten D.V.D."/>
            <person name="Gould S.B."/>
            <person name="Rensing S.A."/>
        </authorList>
    </citation>
    <scope>NUCLEOTIDE SEQUENCE [LARGE SCALE GENOMIC DNA]</scope>
    <source>
        <strain evidence="3 4">S276</strain>
    </source>
</reference>
<organism evidence="3 4">
    <name type="scientific">Chara braunii</name>
    <name type="common">Braun's stonewort</name>
    <dbReference type="NCBI Taxonomy" id="69332"/>
    <lineage>
        <taxon>Eukaryota</taxon>
        <taxon>Viridiplantae</taxon>
        <taxon>Streptophyta</taxon>
        <taxon>Charophyceae</taxon>
        <taxon>Charales</taxon>
        <taxon>Characeae</taxon>
        <taxon>Chara</taxon>
    </lineage>
</organism>
<dbReference type="STRING" id="69332.A0A388LY58"/>
<comment type="caution">
    <text evidence="3">The sequence shown here is derived from an EMBL/GenBank/DDBJ whole genome shotgun (WGS) entry which is preliminary data.</text>
</comment>
<dbReference type="OMA" id="WRVETEL"/>
<dbReference type="Proteomes" id="UP000265515">
    <property type="component" value="Unassembled WGS sequence"/>
</dbReference>
<name>A0A388LY58_CHABU</name>
<protein>
    <recommendedName>
        <fullName evidence="2">DUF7869 domain-containing protein</fullName>
    </recommendedName>
</protein>
<dbReference type="EMBL" id="BFEA01000600">
    <property type="protein sequence ID" value="GBG87205.1"/>
    <property type="molecule type" value="Genomic_DNA"/>
</dbReference>
<accession>A0A388LY58</accession>
<dbReference type="OrthoDB" id="2384130at2759"/>
<dbReference type="Pfam" id="PF25273">
    <property type="entry name" value="DUF7869"/>
    <property type="match status" value="1"/>
</dbReference>
<feature type="region of interest" description="Disordered" evidence="1">
    <location>
        <begin position="277"/>
        <end position="309"/>
    </location>
</feature>